<protein>
    <submittedName>
        <fullName evidence="8 9">Translocator protein</fullName>
    </submittedName>
</protein>
<dbReference type="CDD" id="cd15904">
    <property type="entry name" value="TSPO_MBR"/>
    <property type="match status" value="1"/>
</dbReference>
<evidence type="ECO:0000313" key="7">
    <source>
        <dbReference type="Proteomes" id="UP000829999"/>
    </source>
</evidence>
<dbReference type="GeneID" id="118270220"/>
<dbReference type="FunFam" id="1.20.1260.100:FF:000001">
    <property type="entry name" value="translocator protein 2"/>
    <property type="match status" value="1"/>
</dbReference>
<keyword evidence="7" id="KW-1185">Reference proteome</keyword>
<evidence type="ECO:0000256" key="6">
    <source>
        <dbReference type="SAM" id="Phobius"/>
    </source>
</evidence>
<keyword evidence="5 6" id="KW-0472">Membrane</keyword>
<dbReference type="RefSeq" id="XP_035441556.2">
    <property type="nucleotide sequence ID" value="XM_035585663.2"/>
</dbReference>
<evidence type="ECO:0000256" key="1">
    <source>
        <dbReference type="ARBA" id="ARBA00004141"/>
    </source>
</evidence>
<dbReference type="InterPro" id="IPR038330">
    <property type="entry name" value="TspO/MBR-related_sf"/>
</dbReference>
<dbReference type="PANTHER" id="PTHR10057">
    <property type="entry name" value="PERIPHERAL-TYPE BENZODIAZEPINE RECEPTOR"/>
    <property type="match status" value="1"/>
</dbReference>
<dbReference type="GO" id="GO:0005741">
    <property type="term" value="C:mitochondrial outer membrane"/>
    <property type="evidence" value="ECO:0007669"/>
    <property type="project" value="TreeGrafter"/>
</dbReference>
<evidence type="ECO:0000256" key="5">
    <source>
        <dbReference type="ARBA" id="ARBA00023136"/>
    </source>
</evidence>
<evidence type="ECO:0000313" key="9">
    <source>
        <dbReference type="RefSeq" id="XP_035441557.2"/>
    </source>
</evidence>
<feature type="transmembrane region" description="Helical" evidence="6">
    <location>
        <begin position="136"/>
        <end position="158"/>
    </location>
</feature>
<feature type="transmembrane region" description="Helical" evidence="6">
    <location>
        <begin position="83"/>
        <end position="103"/>
    </location>
</feature>
<comment type="similarity">
    <text evidence="2">Belongs to the TspO/BZRP family.</text>
</comment>
<dbReference type="Proteomes" id="UP000829999">
    <property type="component" value="Chromosome 13"/>
</dbReference>
<evidence type="ECO:0000256" key="2">
    <source>
        <dbReference type="ARBA" id="ARBA00007524"/>
    </source>
</evidence>
<dbReference type="Gene3D" id="1.20.1260.100">
    <property type="entry name" value="TspO/MBR protein"/>
    <property type="match status" value="1"/>
</dbReference>
<dbReference type="Pfam" id="PF03073">
    <property type="entry name" value="TspO_MBR"/>
    <property type="match status" value="1"/>
</dbReference>
<sequence length="176" mass="19496">MVNWGMIGAIITPNVGGWVGALTMSGKVKQPDGKAWYQTLNKPSWTPPSWLFGPAWTTLYCGMGYASYLVYTECGGFTDDAVLPLSLYAGQLLLNWAWTPIFFGKQKMGLGFADMLALDATAVACTYSFYNIEPTTAYFMVPYLGWLSFATCLNYSIWQRNKPGRGSKKISSDDEN</sequence>
<dbReference type="RefSeq" id="XP_035441557.2">
    <property type="nucleotide sequence ID" value="XM_035585664.2"/>
</dbReference>
<reference evidence="8 9" key="1">
    <citation type="submission" date="2025-04" db="UniProtKB">
        <authorList>
            <consortium name="RefSeq"/>
        </authorList>
    </citation>
    <scope>IDENTIFICATION</scope>
    <source>
        <tissue evidence="8 9">Whole larval tissue</tissue>
    </source>
</reference>
<proteinExistence type="inferred from homology"/>
<feature type="transmembrane region" description="Helical" evidence="6">
    <location>
        <begin position="49"/>
        <end position="71"/>
    </location>
</feature>
<dbReference type="PANTHER" id="PTHR10057:SF0">
    <property type="entry name" value="TRANSLOCATOR PROTEIN"/>
    <property type="match status" value="1"/>
</dbReference>
<accession>A0A9R0D6H1</accession>
<organism evidence="7 8">
    <name type="scientific">Spodoptera frugiperda</name>
    <name type="common">Fall armyworm</name>
    <dbReference type="NCBI Taxonomy" id="7108"/>
    <lineage>
        <taxon>Eukaryota</taxon>
        <taxon>Metazoa</taxon>
        <taxon>Ecdysozoa</taxon>
        <taxon>Arthropoda</taxon>
        <taxon>Hexapoda</taxon>
        <taxon>Insecta</taxon>
        <taxon>Pterygota</taxon>
        <taxon>Neoptera</taxon>
        <taxon>Endopterygota</taxon>
        <taxon>Lepidoptera</taxon>
        <taxon>Glossata</taxon>
        <taxon>Ditrysia</taxon>
        <taxon>Noctuoidea</taxon>
        <taxon>Noctuidae</taxon>
        <taxon>Amphipyrinae</taxon>
        <taxon>Spodoptera</taxon>
    </lineage>
</organism>
<name>A0A9R0D6H1_SPOFR</name>
<keyword evidence="4 6" id="KW-1133">Transmembrane helix</keyword>
<keyword evidence="3 6" id="KW-0812">Transmembrane</keyword>
<gene>
    <name evidence="8 9" type="primary">LOC118270220</name>
</gene>
<evidence type="ECO:0000313" key="8">
    <source>
        <dbReference type="RefSeq" id="XP_035441556.2"/>
    </source>
</evidence>
<feature type="transmembrane region" description="Helical" evidence="6">
    <location>
        <begin position="6"/>
        <end position="28"/>
    </location>
</feature>
<comment type="subcellular location">
    <subcellularLocation>
        <location evidence="1">Membrane</location>
        <topology evidence="1">Multi-pass membrane protein</topology>
    </subcellularLocation>
</comment>
<dbReference type="AlphaFoldDB" id="A0A9R0D6H1"/>
<dbReference type="OrthoDB" id="8841220at2759"/>
<dbReference type="GO" id="GO:0033013">
    <property type="term" value="P:tetrapyrrole metabolic process"/>
    <property type="evidence" value="ECO:0007669"/>
    <property type="project" value="UniProtKB-ARBA"/>
</dbReference>
<evidence type="ECO:0000256" key="4">
    <source>
        <dbReference type="ARBA" id="ARBA00022989"/>
    </source>
</evidence>
<evidence type="ECO:0000256" key="3">
    <source>
        <dbReference type="ARBA" id="ARBA00022692"/>
    </source>
</evidence>
<dbReference type="InterPro" id="IPR004307">
    <property type="entry name" value="TspO_MBR"/>
</dbReference>